<keyword evidence="2" id="KW-1185">Reference proteome</keyword>
<dbReference type="Proteomes" id="UP001187343">
    <property type="component" value="Unassembled WGS sequence"/>
</dbReference>
<proteinExistence type="predicted"/>
<accession>A0AA88P5Y7</accession>
<organism evidence="1 2">
    <name type="scientific">Cirrhinus molitorella</name>
    <name type="common">mud carp</name>
    <dbReference type="NCBI Taxonomy" id="172907"/>
    <lineage>
        <taxon>Eukaryota</taxon>
        <taxon>Metazoa</taxon>
        <taxon>Chordata</taxon>
        <taxon>Craniata</taxon>
        <taxon>Vertebrata</taxon>
        <taxon>Euteleostomi</taxon>
        <taxon>Actinopterygii</taxon>
        <taxon>Neopterygii</taxon>
        <taxon>Teleostei</taxon>
        <taxon>Ostariophysi</taxon>
        <taxon>Cypriniformes</taxon>
        <taxon>Cyprinidae</taxon>
        <taxon>Labeoninae</taxon>
        <taxon>Labeonini</taxon>
        <taxon>Cirrhinus</taxon>
    </lineage>
</organism>
<evidence type="ECO:0000313" key="2">
    <source>
        <dbReference type="Proteomes" id="UP001187343"/>
    </source>
</evidence>
<comment type="caution">
    <text evidence="1">The sequence shown here is derived from an EMBL/GenBank/DDBJ whole genome shotgun (WGS) entry which is preliminary data.</text>
</comment>
<name>A0AA88P5Y7_9TELE</name>
<gene>
    <name evidence="1" type="ORF">Q8A67_022100</name>
</gene>
<sequence length="74" mass="8289">MKVLIRSVSQAPPPLQEFLCCAALLQSDQSRVTQRCCLSVPVSLRQLDRVSFSAGFLSTMSKHHRPFSARSVRQ</sequence>
<reference evidence="1" key="1">
    <citation type="submission" date="2023-08" db="EMBL/GenBank/DDBJ databases">
        <title>Chromosome-level Genome Assembly of mud carp (Cirrhinus molitorella).</title>
        <authorList>
            <person name="Liu H."/>
        </authorList>
    </citation>
    <scope>NUCLEOTIDE SEQUENCE</scope>
    <source>
        <strain evidence="1">Prfri</strain>
        <tissue evidence="1">Muscle</tissue>
    </source>
</reference>
<dbReference type="EMBL" id="JAUYZG010000022">
    <property type="protein sequence ID" value="KAK2872203.1"/>
    <property type="molecule type" value="Genomic_DNA"/>
</dbReference>
<evidence type="ECO:0000313" key="1">
    <source>
        <dbReference type="EMBL" id="KAK2872203.1"/>
    </source>
</evidence>
<protein>
    <submittedName>
        <fullName evidence="1">Uncharacterized protein</fullName>
    </submittedName>
</protein>
<dbReference type="AlphaFoldDB" id="A0AA88P5Y7"/>